<dbReference type="InterPro" id="IPR011993">
    <property type="entry name" value="PH-like_dom_sf"/>
</dbReference>
<feature type="compositionally biased region" description="Basic and acidic residues" evidence="1">
    <location>
        <begin position="1083"/>
        <end position="1100"/>
    </location>
</feature>
<feature type="compositionally biased region" description="Pro residues" evidence="1">
    <location>
        <begin position="680"/>
        <end position="689"/>
    </location>
</feature>
<feature type="region of interest" description="Disordered" evidence="1">
    <location>
        <begin position="1"/>
        <end position="29"/>
    </location>
</feature>
<feature type="compositionally biased region" description="Low complexity" evidence="1">
    <location>
        <begin position="220"/>
        <end position="230"/>
    </location>
</feature>
<dbReference type="GeneID" id="87857727"/>
<feature type="region of interest" description="Disordered" evidence="1">
    <location>
        <begin position="102"/>
        <end position="161"/>
    </location>
</feature>
<feature type="compositionally biased region" description="Low complexity" evidence="1">
    <location>
        <begin position="569"/>
        <end position="584"/>
    </location>
</feature>
<dbReference type="EMBL" id="JAUEPP010000002">
    <property type="protein sequence ID" value="KAK3351211.1"/>
    <property type="molecule type" value="Genomic_DNA"/>
</dbReference>
<feature type="compositionally biased region" description="Low complexity" evidence="1">
    <location>
        <begin position="1"/>
        <end position="20"/>
    </location>
</feature>
<feature type="compositionally biased region" description="Low complexity" evidence="1">
    <location>
        <begin position="354"/>
        <end position="367"/>
    </location>
</feature>
<dbReference type="SUPFAM" id="SSF54236">
    <property type="entry name" value="Ubiquitin-like"/>
    <property type="match status" value="1"/>
</dbReference>
<comment type="caution">
    <text evidence="2">The sequence shown here is derived from an EMBL/GenBank/DDBJ whole genome shotgun (WGS) entry which is preliminary data.</text>
</comment>
<feature type="region of interest" description="Disordered" evidence="1">
    <location>
        <begin position="220"/>
        <end position="319"/>
    </location>
</feature>
<evidence type="ECO:0008006" key="4">
    <source>
        <dbReference type="Google" id="ProtNLM"/>
    </source>
</evidence>
<dbReference type="Gene3D" id="2.30.29.30">
    <property type="entry name" value="Pleckstrin-homology domain (PH domain)/Phosphotyrosine-binding domain (PTB)"/>
    <property type="match status" value="1"/>
</dbReference>
<accession>A0AAE0JKQ6</accession>
<feature type="compositionally biased region" description="Basic and acidic residues" evidence="1">
    <location>
        <begin position="1400"/>
        <end position="1413"/>
    </location>
</feature>
<dbReference type="Proteomes" id="UP001278500">
    <property type="component" value="Unassembled WGS sequence"/>
</dbReference>
<dbReference type="RefSeq" id="XP_062684506.1">
    <property type="nucleotide sequence ID" value="XM_062820573.1"/>
</dbReference>
<reference evidence="2" key="1">
    <citation type="journal article" date="2023" name="Mol. Phylogenet. Evol.">
        <title>Genome-scale phylogeny and comparative genomics of the fungal order Sordariales.</title>
        <authorList>
            <person name="Hensen N."/>
            <person name="Bonometti L."/>
            <person name="Westerberg I."/>
            <person name="Brannstrom I.O."/>
            <person name="Guillou S."/>
            <person name="Cros-Aarteil S."/>
            <person name="Calhoun S."/>
            <person name="Haridas S."/>
            <person name="Kuo A."/>
            <person name="Mondo S."/>
            <person name="Pangilinan J."/>
            <person name="Riley R."/>
            <person name="LaButti K."/>
            <person name="Andreopoulos B."/>
            <person name="Lipzen A."/>
            <person name="Chen C."/>
            <person name="Yan M."/>
            <person name="Daum C."/>
            <person name="Ng V."/>
            <person name="Clum A."/>
            <person name="Steindorff A."/>
            <person name="Ohm R.A."/>
            <person name="Martin F."/>
            <person name="Silar P."/>
            <person name="Natvig D.O."/>
            <person name="Lalanne C."/>
            <person name="Gautier V."/>
            <person name="Ament-Velasquez S.L."/>
            <person name="Kruys A."/>
            <person name="Hutchinson M.I."/>
            <person name="Powell A.J."/>
            <person name="Barry K."/>
            <person name="Miller A.N."/>
            <person name="Grigoriev I.V."/>
            <person name="Debuchy R."/>
            <person name="Gladieux P."/>
            <person name="Hiltunen Thoren M."/>
            <person name="Johannesson H."/>
        </authorList>
    </citation>
    <scope>NUCLEOTIDE SEQUENCE</scope>
    <source>
        <strain evidence="2">CBS 560.94</strain>
    </source>
</reference>
<feature type="compositionally biased region" description="Low complexity" evidence="1">
    <location>
        <begin position="293"/>
        <end position="311"/>
    </location>
</feature>
<feature type="region of interest" description="Disordered" evidence="1">
    <location>
        <begin position="401"/>
        <end position="437"/>
    </location>
</feature>
<proteinExistence type="predicted"/>
<dbReference type="PANTHER" id="PTHR38700:SF1">
    <property type="entry name" value="PH DOMAIN-CONTAINING PROTEIN"/>
    <property type="match status" value="1"/>
</dbReference>
<feature type="compositionally biased region" description="Polar residues" evidence="1">
    <location>
        <begin position="260"/>
        <end position="271"/>
    </location>
</feature>
<feature type="compositionally biased region" description="Low complexity" evidence="1">
    <location>
        <begin position="1356"/>
        <end position="1374"/>
    </location>
</feature>
<protein>
    <recommendedName>
        <fullName evidence="4">PH domain-containing protein</fullName>
    </recommendedName>
</protein>
<feature type="region of interest" description="Disordered" evidence="1">
    <location>
        <begin position="1041"/>
        <end position="1234"/>
    </location>
</feature>
<feature type="region of interest" description="Disordered" evidence="1">
    <location>
        <begin position="525"/>
        <end position="606"/>
    </location>
</feature>
<feature type="compositionally biased region" description="Basic and acidic residues" evidence="1">
    <location>
        <begin position="341"/>
        <end position="353"/>
    </location>
</feature>
<evidence type="ECO:0000256" key="1">
    <source>
        <dbReference type="SAM" id="MobiDB-lite"/>
    </source>
</evidence>
<dbReference type="Gene3D" id="3.10.20.90">
    <property type="entry name" value="Phosphatidylinositol 3-kinase Catalytic Subunit, Chain A, domain 1"/>
    <property type="match status" value="1"/>
</dbReference>
<evidence type="ECO:0000313" key="3">
    <source>
        <dbReference type="Proteomes" id="UP001278500"/>
    </source>
</evidence>
<feature type="region of interest" description="Disordered" evidence="1">
    <location>
        <begin position="334"/>
        <end position="380"/>
    </location>
</feature>
<dbReference type="PANTHER" id="PTHR38700">
    <property type="entry name" value="YALI0E22418P"/>
    <property type="match status" value="1"/>
</dbReference>
<evidence type="ECO:0000313" key="2">
    <source>
        <dbReference type="EMBL" id="KAK3351211.1"/>
    </source>
</evidence>
<reference evidence="2" key="2">
    <citation type="submission" date="2023-06" db="EMBL/GenBank/DDBJ databases">
        <authorList>
            <consortium name="Lawrence Berkeley National Laboratory"/>
            <person name="Haridas S."/>
            <person name="Hensen N."/>
            <person name="Bonometti L."/>
            <person name="Westerberg I."/>
            <person name="Brannstrom I.O."/>
            <person name="Guillou S."/>
            <person name="Cros-Aarteil S."/>
            <person name="Calhoun S."/>
            <person name="Kuo A."/>
            <person name="Mondo S."/>
            <person name="Pangilinan J."/>
            <person name="Riley R."/>
            <person name="Labutti K."/>
            <person name="Andreopoulos B."/>
            <person name="Lipzen A."/>
            <person name="Chen C."/>
            <person name="Yanf M."/>
            <person name="Daum C."/>
            <person name="Ng V."/>
            <person name="Clum A."/>
            <person name="Steindorff A."/>
            <person name="Ohm R."/>
            <person name="Martin F."/>
            <person name="Silar P."/>
            <person name="Natvig D."/>
            <person name="Lalanne C."/>
            <person name="Gautier V."/>
            <person name="Ament-Velasquez S.L."/>
            <person name="Kruys A."/>
            <person name="Hutchinson M.I."/>
            <person name="Powell A.J."/>
            <person name="Barry K."/>
            <person name="Miller A.N."/>
            <person name="Grigoriev I.V."/>
            <person name="Debuchy R."/>
            <person name="Gladieux P."/>
            <person name="Thoren M.H."/>
            <person name="Johannesson H."/>
        </authorList>
    </citation>
    <scope>NUCLEOTIDE SEQUENCE</scope>
    <source>
        <strain evidence="2">CBS 560.94</strain>
    </source>
</reference>
<feature type="compositionally biased region" description="Basic and acidic residues" evidence="1">
    <location>
        <begin position="1125"/>
        <end position="1134"/>
    </location>
</feature>
<feature type="compositionally biased region" description="Polar residues" evidence="1">
    <location>
        <begin position="102"/>
        <end position="114"/>
    </location>
</feature>
<feature type="compositionally biased region" description="Polar residues" evidence="1">
    <location>
        <begin position="1414"/>
        <end position="1440"/>
    </location>
</feature>
<feature type="region of interest" description="Disordered" evidence="1">
    <location>
        <begin position="625"/>
        <end position="725"/>
    </location>
</feature>
<dbReference type="InterPro" id="IPR029071">
    <property type="entry name" value="Ubiquitin-like_domsf"/>
</dbReference>
<feature type="compositionally biased region" description="Basic residues" evidence="1">
    <location>
        <begin position="152"/>
        <end position="161"/>
    </location>
</feature>
<feature type="region of interest" description="Disordered" evidence="1">
    <location>
        <begin position="1247"/>
        <end position="1440"/>
    </location>
</feature>
<feature type="compositionally biased region" description="Low complexity" evidence="1">
    <location>
        <begin position="416"/>
        <end position="437"/>
    </location>
</feature>
<keyword evidence="3" id="KW-1185">Reference proteome</keyword>
<feature type="compositionally biased region" description="Basic and acidic residues" evidence="1">
    <location>
        <begin position="704"/>
        <end position="714"/>
    </location>
</feature>
<organism evidence="2 3">
    <name type="scientific">Neurospora tetraspora</name>
    <dbReference type="NCBI Taxonomy" id="94610"/>
    <lineage>
        <taxon>Eukaryota</taxon>
        <taxon>Fungi</taxon>
        <taxon>Dikarya</taxon>
        <taxon>Ascomycota</taxon>
        <taxon>Pezizomycotina</taxon>
        <taxon>Sordariomycetes</taxon>
        <taxon>Sordariomycetidae</taxon>
        <taxon>Sordariales</taxon>
        <taxon>Sordariaceae</taxon>
        <taxon>Neurospora</taxon>
    </lineage>
</organism>
<sequence>MNSGPVSSSPASGSASTSTSRPTIGVPERKYIPYRQGAEEQLKLTVGNRAGRALKAPTAPVMSSSVALVETLLAPEPGPERASSPRYCSALRERCVSLSDGTVTATPTSSVTWQDQDRRKKRTGVGSLAISAPYKKGHRRSPATAAADWGGGKKKWKRSRNPRWKENLDHLLEVEVEIEVEANTADAAGTCTAGTNVTTPLLVAQVPQSAPAAAVVPGAVPSPTTGSGTSQSWLTFPKTGKEGNKPSLPSKPPLHHLLPCNSNARPGQDNNDVNRNKWEGVPGSDGDGRGLGSKPASSCWSSSSTSPSLLPHLPPLSSPALRPRLQLQACISSRAGENVDDPQHSKGNEDGSSRSRSISSSNSLSRHQQSRNKGGNQYKDKLEKDAAVFLLEKKGPYLPVPISPSFSSSEPAHPSPTTTTQQQHPTRKQTQTQKQTHSYLGPDLQLNLHTNHHPNFPAPVRFLVSATATDCAEVDVAKETRNWLEQVFKDTVGDTTARERELTHGQDHHHSFLLPLPLVSGWDHNPFDPATGHGRQPVNGAAEERPRSPRTAQIKGQIKGQEGLAPDKGSNLNGTKGTTNNTTGADGLASQTSQTSVPRLDTGADSQTLAERCKLETDMIMDHQHLHRHQSSAVPPSPAPSHSSFSLRGKNRVFGKLPFLSRGRKPEGPTRIEIASPTSPSQPKPPTSPTSPVSPASSMGAPIDKTRSRSRDARTYAGSGGRGIVPVQDEVPKGAINGADRRVTVRCKGVTVDLKVEVDTTTVDILLAYADKTGLPVNVNTSMVIEAYTPLGLERRLRRYERIRDVLNSWDQDMQNVLIIQTENDRSDENLDLASVPREHKIPTGFVLPLQHSHRPGKWTKRYITLLENGQLVSSKKPDAKLSDKDVLSICHLSDFDIYTPTEAQKRKELRPPKKHCYAIKSQQKTTIFMSTDNFVHYFSTEDAAVAHQFSARVQAWRSWYLVNKVLQLHKKRQERDAEKPPQLSSSPHKPRMAVKDVNVDDGHKIRVSVDESPYPIGTFKPLIDLQRFDKPIDEFGKDWEADRSRQQAPPLPSLDKLQKVRRATQEEQEAPFGTSGLLGNIYEERKQAQKEEERKKPEVVTDNPFTDRPSLLNGGLVTSPTEETGQHDGRSEPKAWLPSAVEHTATQRSTRAPSVRRSAPSNQPPPSQYAPSHYAPSQYAPSQYDRGRETHRRQQPNQQRTPSGPLVDLTPKFVEPPQWSREGKGRGVRAPEGMPLVDMATGFQLAPGAKPLDLPPRTLVRREPSMRTPGSRPGTSGGQAPPGSSAGSVRAVSRAPSVRSRMTSRDGTSGGMRSVSGSAYPPPVPPIPGSVLGNGPNYPPPSSRGRDTEGYRPRSSSGGPQPQSKQGSPPSSGYEHDRQRTFSLRNQPHPLLSFDEALDEPRGLLGKADRSNTDSMQRARSVRVGNSSGRARNGSIYNY</sequence>
<feature type="region of interest" description="Disordered" evidence="1">
    <location>
        <begin position="972"/>
        <end position="1000"/>
    </location>
</feature>
<gene>
    <name evidence="2" type="ORF">B0H65DRAFT_110713</name>
</gene>
<feature type="compositionally biased region" description="Low complexity" evidence="1">
    <location>
        <begin position="1279"/>
        <end position="1302"/>
    </location>
</feature>
<name>A0AAE0JKQ6_9PEZI</name>